<sequence length="259" mass="29269">MSFDIDWTKIESDAGLNESIKCHLNSYLQSIDLPDYVSHLRIVDFSIGKVPPNIILREISDPLDDFYQALNEDIEGVEGAKPVERNPNDVQFLTEIEYKGDLLITIAADLVLHYPTKSFMTLPVKLTISNIGIHSLCLIAYLSKQVFVSFLCDVSDSMLDKNESILDTSGSLLTPKRSLERILILRTMKIETEIGEQCQGEGSVLRSVGKLEQFLLENFKEVLRKELSWPSWISLDLSNDDDGEDYSARPDQPSEDRPV</sequence>
<keyword evidence="8 9" id="KW-0472">Membrane</keyword>
<dbReference type="GO" id="GO:1990456">
    <property type="term" value="P:mitochondrion-endoplasmic reticulum membrane tethering"/>
    <property type="evidence" value="ECO:0007669"/>
    <property type="project" value="TreeGrafter"/>
</dbReference>
<dbReference type="GO" id="GO:0032865">
    <property type="term" value="C:ERMES complex"/>
    <property type="evidence" value="ECO:0007669"/>
    <property type="project" value="UniProtKB-UniRule"/>
</dbReference>
<evidence type="ECO:0000313" key="12">
    <source>
        <dbReference type="EMBL" id="QLL35066.1"/>
    </source>
</evidence>
<evidence type="ECO:0000256" key="1">
    <source>
        <dbReference type="ARBA" id="ARBA00004370"/>
    </source>
</evidence>
<dbReference type="GO" id="GO:0015914">
    <property type="term" value="P:phospholipid transport"/>
    <property type="evidence" value="ECO:0007669"/>
    <property type="project" value="TreeGrafter"/>
</dbReference>
<accession>A0A7G3ZNI0</accession>
<proteinExistence type="inferred from homology"/>
<dbReference type="CDD" id="cd21672">
    <property type="entry name" value="SMP_Mdm12"/>
    <property type="match status" value="1"/>
</dbReference>
<protein>
    <recommendedName>
        <fullName evidence="9">Mitochondrial distribution and morphology protein 12</fullName>
    </recommendedName>
    <alternativeName>
        <fullName evidence="9">Mitochondrial inheritance component MDM12</fullName>
    </alternativeName>
</protein>
<feature type="domain" description="SMP-LTD" evidence="11">
    <location>
        <begin position="1"/>
        <end position="238"/>
    </location>
</feature>
<evidence type="ECO:0000313" key="13">
    <source>
        <dbReference type="Proteomes" id="UP000515788"/>
    </source>
</evidence>
<dbReference type="InterPro" id="IPR027532">
    <property type="entry name" value="Mdm12"/>
</dbReference>
<evidence type="ECO:0000256" key="2">
    <source>
        <dbReference type="ARBA" id="ARBA00022448"/>
    </source>
</evidence>
<dbReference type="GO" id="GO:0045040">
    <property type="term" value="P:protein insertion into mitochondrial outer membrane"/>
    <property type="evidence" value="ECO:0007669"/>
    <property type="project" value="UniProtKB-UniRule"/>
</dbReference>
<dbReference type="Pfam" id="PF26544">
    <property type="entry name" value="Mdm12"/>
    <property type="match status" value="2"/>
</dbReference>
<dbReference type="GO" id="GO:0008289">
    <property type="term" value="F:lipid binding"/>
    <property type="evidence" value="ECO:0007669"/>
    <property type="project" value="UniProtKB-KW"/>
</dbReference>
<dbReference type="HAMAP" id="MF_03104">
    <property type="entry name" value="Mdm12"/>
    <property type="match status" value="1"/>
</dbReference>
<name>A0A7G3ZNI0_9SACH</name>
<dbReference type="InterPro" id="IPR031468">
    <property type="entry name" value="SMP_LBD"/>
</dbReference>
<feature type="region of interest" description="Disordered" evidence="10">
    <location>
        <begin position="236"/>
        <end position="259"/>
    </location>
</feature>
<dbReference type="PROSITE" id="PS51847">
    <property type="entry name" value="SMP"/>
    <property type="match status" value="1"/>
</dbReference>
<evidence type="ECO:0000256" key="8">
    <source>
        <dbReference type="ARBA" id="ARBA00023136"/>
    </source>
</evidence>
<dbReference type="PANTHER" id="PTHR28204:SF1">
    <property type="entry name" value="MITOCHONDRIAL DISTRIBUTION AND MORPHOLOGY PROTEIN 12"/>
    <property type="match status" value="1"/>
</dbReference>
<comment type="subcellular location">
    <subcellularLocation>
        <location evidence="1">Membrane</location>
    </subcellularLocation>
    <subcellularLocation>
        <location evidence="9">Mitochondrion outer membrane</location>
        <topology evidence="9">Peripheral membrane protein</topology>
        <orientation evidence="9">Cytoplasmic side</orientation>
    </subcellularLocation>
    <subcellularLocation>
        <location evidence="9">Endoplasmic reticulum membrane</location>
        <topology evidence="9">Peripheral membrane protein</topology>
        <orientation evidence="9">Cytoplasmic side</orientation>
    </subcellularLocation>
    <text evidence="9">The ERMES/MDM complex localizes to a few discrete foci (around 10 per single cell), that represent mitochondria-endoplasmic reticulum junctions. These foci are often found next to mtDNA nucleoids.</text>
</comment>
<evidence type="ECO:0000256" key="7">
    <source>
        <dbReference type="ARBA" id="ARBA00023128"/>
    </source>
</evidence>
<keyword evidence="2" id="KW-0813">Transport</keyword>
<evidence type="ECO:0000256" key="6">
    <source>
        <dbReference type="ARBA" id="ARBA00023121"/>
    </source>
</evidence>
<reference evidence="12 13" key="1">
    <citation type="submission" date="2020-06" db="EMBL/GenBank/DDBJ databases">
        <title>The yeast mating-type switching endonuclease HO is a domesticated member of an unorthodox homing genetic element family.</title>
        <authorList>
            <person name="Coughlan A.Y."/>
            <person name="Lombardi L."/>
            <person name="Braun-Galleani S."/>
            <person name="Martos A.R."/>
            <person name="Galeote V."/>
            <person name="Bigey F."/>
            <person name="Dequin S."/>
            <person name="Byrne K.P."/>
            <person name="Wolfe K.H."/>
        </authorList>
    </citation>
    <scope>NUCLEOTIDE SEQUENCE [LARGE SCALE GENOMIC DNA]</scope>
    <source>
        <strain evidence="12 13">CBS764</strain>
    </source>
</reference>
<feature type="compositionally biased region" description="Basic and acidic residues" evidence="10">
    <location>
        <begin position="246"/>
        <end position="259"/>
    </location>
</feature>
<keyword evidence="7 9" id="KW-0496">Mitochondrion</keyword>
<keyword evidence="13" id="KW-1185">Reference proteome</keyword>
<evidence type="ECO:0000256" key="5">
    <source>
        <dbReference type="ARBA" id="ARBA00023055"/>
    </source>
</evidence>
<keyword evidence="3 9" id="KW-1000">Mitochondrion outer membrane</keyword>
<keyword evidence="4 9" id="KW-0256">Endoplasmic reticulum</keyword>
<gene>
    <name evidence="9" type="primary">MDM12</name>
    <name evidence="12" type="ORF">HG536_0H04420</name>
</gene>
<dbReference type="OrthoDB" id="3356905at2759"/>
<evidence type="ECO:0000259" key="11">
    <source>
        <dbReference type="PROSITE" id="PS51847"/>
    </source>
</evidence>
<comment type="similarity">
    <text evidence="9">Belongs to the MDM12 family.</text>
</comment>
<keyword evidence="6" id="KW-0446">Lipid-binding</keyword>
<dbReference type="GO" id="GO:0005789">
    <property type="term" value="C:endoplasmic reticulum membrane"/>
    <property type="evidence" value="ECO:0007669"/>
    <property type="project" value="UniProtKB-SubCell"/>
</dbReference>
<organism evidence="12 13">
    <name type="scientific">Torulaspora globosa</name>
    <dbReference type="NCBI Taxonomy" id="48254"/>
    <lineage>
        <taxon>Eukaryota</taxon>
        <taxon>Fungi</taxon>
        <taxon>Dikarya</taxon>
        <taxon>Ascomycota</taxon>
        <taxon>Saccharomycotina</taxon>
        <taxon>Saccharomycetes</taxon>
        <taxon>Saccharomycetales</taxon>
        <taxon>Saccharomycetaceae</taxon>
        <taxon>Torulaspora</taxon>
    </lineage>
</organism>
<evidence type="ECO:0000256" key="10">
    <source>
        <dbReference type="SAM" id="MobiDB-lite"/>
    </source>
</evidence>
<dbReference type="Proteomes" id="UP000515788">
    <property type="component" value="Chromosome 8"/>
</dbReference>
<comment type="function">
    <text evidence="9">Component of the ERMES/MDM complex, which serves as a molecular tether to connect the endoplasmic reticulum (ER) and mitochondria. Components of this complex are involved in the control of mitochondrial shape and protein biogenesis, and function in nonvesicular lipid trafficking between the ER and mitochondria. MDM12 is required for the interaction of the ER-resident membrane protein MMM1 and the outer mitochondrial membrane-resident beta-barrel protein MDM10. The MDM12-MMM1 subcomplex functions in the major beta-barrel assembly pathway that is responsible for biogenesis of all mitochondrial outer membrane beta-barrel proteins, and acts in a late step after the SAM complex. The MDM10-MDM12-MMM1 subcomplex further acts in the TOM40-specific pathway after the action of the MDM12-MMM1 complex. Essential for establishing and maintaining the structure of mitochondria and maintenance of mtDNA nucleoids.</text>
</comment>
<comment type="subunit">
    <text evidence="9">Component of the ER-mitochondria encounter structure (ERMES) or MDM complex, composed of MMM1, MDM10, MDM12 and MDM34. A MMM1 homodimer associates with one molecule of MDM12 on each side in a pairwise head-to-tail manner, and the SMP-LTD domains of MMM1 and MDM12 generate a continuous hydrophobic tunnel for phospholipid trafficking.</text>
</comment>
<evidence type="ECO:0000256" key="4">
    <source>
        <dbReference type="ARBA" id="ARBA00022824"/>
    </source>
</evidence>
<evidence type="ECO:0000256" key="9">
    <source>
        <dbReference type="HAMAP-Rule" id="MF_03104"/>
    </source>
</evidence>
<keyword evidence="5" id="KW-0445">Lipid transport</keyword>
<dbReference type="AlphaFoldDB" id="A0A7G3ZNI0"/>
<evidence type="ECO:0000256" key="3">
    <source>
        <dbReference type="ARBA" id="ARBA00022787"/>
    </source>
</evidence>
<dbReference type="PANTHER" id="PTHR28204">
    <property type="entry name" value="MITOCHONDRIAL DISTRIBUTION AND MORPHOLOGY PROTEIN 12"/>
    <property type="match status" value="1"/>
</dbReference>
<dbReference type="EMBL" id="CP059253">
    <property type="protein sequence ID" value="QLL35066.1"/>
    <property type="molecule type" value="Genomic_DNA"/>
</dbReference>